<evidence type="ECO:0000313" key="2">
    <source>
        <dbReference type="Proteomes" id="UP000838756"/>
    </source>
</evidence>
<gene>
    <name evidence="1" type="primary">jg581</name>
    <name evidence="1" type="ORF">PAEG_LOCUS2091</name>
</gene>
<proteinExistence type="predicted"/>
<dbReference type="AlphaFoldDB" id="A0A8S4QKZ4"/>
<comment type="caution">
    <text evidence="1">The sequence shown here is derived from an EMBL/GenBank/DDBJ whole genome shotgun (WGS) entry which is preliminary data.</text>
</comment>
<dbReference type="InterPro" id="IPR036691">
    <property type="entry name" value="Endo/exonu/phosph_ase_sf"/>
</dbReference>
<protein>
    <submittedName>
        <fullName evidence="1">Jg581 protein</fullName>
    </submittedName>
</protein>
<accession>A0A8S4QKZ4</accession>
<name>A0A8S4QKZ4_9NEOP</name>
<organism evidence="1 2">
    <name type="scientific">Pararge aegeria aegeria</name>
    <dbReference type="NCBI Taxonomy" id="348720"/>
    <lineage>
        <taxon>Eukaryota</taxon>
        <taxon>Metazoa</taxon>
        <taxon>Ecdysozoa</taxon>
        <taxon>Arthropoda</taxon>
        <taxon>Hexapoda</taxon>
        <taxon>Insecta</taxon>
        <taxon>Pterygota</taxon>
        <taxon>Neoptera</taxon>
        <taxon>Endopterygota</taxon>
        <taxon>Lepidoptera</taxon>
        <taxon>Glossata</taxon>
        <taxon>Ditrysia</taxon>
        <taxon>Papilionoidea</taxon>
        <taxon>Nymphalidae</taxon>
        <taxon>Satyrinae</taxon>
        <taxon>Satyrini</taxon>
        <taxon>Parargina</taxon>
        <taxon>Pararge</taxon>
    </lineage>
</organism>
<reference evidence="1" key="1">
    <citation type="submission" date="2022-03" db="EMBL/GenBank/DDBJ databases">
        <authorList>
            <person name="Lindestad O."/>
        </authorList>
    </citation>
    <scope>NUCLEOTIDE SEQUENCE</scope>
</reference>
<dbReference type="SUPFAM" id="SSF56219">
    <property type="entry name" value="DNase I-like"/>
    <property type="match status" value="1"/>
</dbReference>
<dbReference type="EMBL" id="CAKXAJ010006831">
    <property type="protein sequence ID" value="CAH2210179.1"/>
    <property type="molecule type" value="Genomic_DNA"/>
</dbReference>
<dbReference type="Gene3D" id="3.60.10.10">
    <property type="entry name" value="Endonuclease/exonuclease/phosphatase"/>
    <property type="match status" value="1"/>
</dbReference>
<dbReference type="Proteomes" id="UP000838756">
    <property type="component" value="Unassembled WGS sequence"/>
</dbReference>
<dbReference type="OrthoDB" id="10062692at2759"/>
<keyword evidence="2" id="KW-1185">Reference proteome</keyword>
<evidence type="ECO:0000313" key="1">
    <source>
        <dbReference type="EMBL" id="CAH2210179.1"/>
    </source>
</evidence>
<sequence>MRLATRNVRTLRTGLPNTCGGLGNVQDLRKTAVIDLELKRLNIAVTALQETRIPDEGSIRESHYTFFWRGKEESAKREHGVGFAIRNDLLPSLETTRGISKI</sequence>